<evidence type="ECO:0000313" key="1">
    <source>
        <dbReference type="EMBL" id="NIJ24823.1"/>
    </source>
</evidence>
<evidence type="ECO:0008006" key="3">
    <source>
        <dbReference type="Google" id="ProtNLM"/>
    </source>
</evidence>
<gene>
    <name evidence="1" type="ORF">FHT01_002365</name>
</gene>
<comment type="caution">
    <text evidence="1">The sequence shown here is derived from an EMBL/GenBank/DDBJ whole genome shotgun (WGS) entry which is preliminary data.</text>
</comment>
<sequence>MGRPTDYTSELADAICDRLAADESLVSICRDDAMPSTTTVHRWRQERPEFRANYARAREEQGHTVADMLGDIRRMVLSGKIEPAVATAAASIAKWEAGRRAPRDFGDKLELAGDPDRPLVHKIERQIVRPANSDS</sequence>
<dbReference type="Pfam" id="PF20901">
    <property type="entry name" value="Sf6_terminase"/>
    <property type="match status" value="1"/>
</dbReference>
<accession>A0ABX0U2V8</accession>
<proteinExistence type="predicted"/>
<organism evidence="1 2">
    <name type="scientific">Sphingomonas japonica</name>
    <dbReference type="NCBI Taxonomy" id="511662"/>
    <lineage>
        <taxon>Bacteria</taxon>
        <taxon>Pseudomonadati</taxon>
        <taxon>Pseudomonadota</taxon>
        <taxon>Alphaproteobacteria</taxon>
        <taxon>Sphingomonadales</taxon>
        <taxon>Sphingomonadaceae</taxon>
        <taxon>Sphingomonas</taxon>
    </lineage>
</organism>
<dbReference type="InterPro" id="IPR048683">
    <property type="entry name" value="Sf6_terminase"/>
</dbReference>
<evidence type="ECO:0000313" key="2">
    <source>
        <dbReference type="Proteomes" id="UP000788153"/>
    </source>
</evidence>
<keyword evidence="2" id="KW-1185">Reference proteome</keyword>
<name>A0ABX0U2V8_9SPHN</name>
<dbReference type="Gene3D" id="1.10.10.60">
    <property type="entry name" value="Homeodomain-like"/>
    <property type="match status" value="1"/>
</dbReference>
<dbReference type="RefSeq" id="WP_140047239.1">
    <property type="nucleotide sequence ID" value="NZ_BAAAEV010000001.1"/>
</dbReference>
<dbReference type="Proteomes" id="UP000788153">
    <property type="component" value="Unassembled WGS sequence"/>
</dbReference>
<reference evidence="1 2" key="1">
    <citation type="submission" date="2020-03" db="EMBL/GenBank/DDBJ databases">
        <title>Genomic Encyclopedia of Type Strains, Phase IV (KMG-IV): sequencing the most valuable type-strain genomes for metagenomic binning, comparative biology and taxonomic classification.</title>
        <authorList>
            <person name="Goeker M."/>
        </authorList>
    </citation>
    <scope>NUCLEOTIDE SEQUENCE [LARGE SCALE GENOMIC DNA]</scope>
    <source>
        <strain evidence="1 2">DSM 22753</strain>
    </source>
</reference>
<dbReference type="EMBL" id="JAASQP010000001">
    <property type="protein sequence ID" value="NIJ24823.1"/>
    <property type="molecule type" value="Genomic_DNA"/>
</dbReference>
<protein>
    <recommendedName>
        <fullName evidence="3">Terminase small subunit</fullName>
    </recommendedName>
</protein>